<dbReference type="Gene3D" id="3.30.505.10">
    <property type="entry name" value="SH2 domain"/>
    <property type="match status" value="1"/>
</dbReference>
<keyword evidence="1" id="KW-0341">Growth regulation</keyword>
<feature type="domain" description="SH2" evidence="7">
    <location>
        <begin position="71"/>
        <end position="177"/>
    </location>
</feature>
<keyword evidence="3" id="KW-0833">Ubl conjugation pathway</keyword>
<dbReference type="SUPFAM" id="SSF158235">
    <property type="entry name" value="SOCS box-like"/>
    <property type="match status" value="1"/>
</dbReference>
<evidence type="ECO:0000259" key="8">
    <source>
        <dbReference type="PROSITE" id="PS50225"/>
    </source>
</evidence>
<organism evidence="9">
    <name type="scientific">Ruditapes philippinarum</name>
    <name type="common">Japanese carpet shell</name>
    <name type="synonym">Venerupis philippinarum</name>
    <dbReference type="NCBI Taxonomy" id="129788"/>
    <lineage>
        <taxon>Eukaryota</taxon>
        <taxon>Metazoa</taxon>
        <taxon>Spiralia</taxon>
        <taxon>Lophotrochozoa</taxon>
        <taxon>Mollusca</taxon>
        <taxon>Bivalvia</taxon>
        <taxon>Autobranchia</taxon>
        <taxon>Heteroconchia</taxon>
        <taxon>Euheterodonta</taxon>
        <taxon>Imparidentia</taxon>
        <taxon>Neoheterodontei</taxon>
        <taxon>Venerida</taxon>
        <taxon>Veneroidea</taxon>
        <taxon>Veneridae</taxon>
        <taxon>Ruditapes</taxon>
    </lineage>
</organism>
<dbReference type="InterPro" id="IPR000980">
    <property type="entry name" value="SH2"/>
</dbReference>
<dbReference type="Pfam" id="PF07525">
    <property type="entry name" value="SOCS_box"/>
    <property type="match status" value="1"/>
</dbReference>
<feature type="region of interest" description="Disordered" evidence="6">
    <location>
        <begin position="18"/>
        <end position="39"/>
    </location>
</feature>
<accession>W0FH77</accession>
<evidence type="ECO:0000313" key="9">
    <source>
        <dbReference type="EMBL" id="AHF21789.1"/>
    </source>
</evidence>
<evidence type="ECO:0000256" key="1">
    <source>
        <dbReference type="ARBA" id="ARBA00022604"/>
    </source>
</evidence>
<dbReference type="AlphaFoldDB" id="W0FH77"/>
<dbReference type="InterPro" id="IPR036036">
    <property type="entry name" value="SOCS_box-like_dom_sf"/>
</dbReference>
<dbReference type="PROSITE" id="PS50001">
    <property type="entry name" value="SH2"/>
    <property type="match status" value="1"/>
</dbReference>
<dbReference type="SUPFAM" id="SSF55550">
    <property type="entry name" value="SH2 domain"/>
    <property type="match status" value="1"/>
</dbReference>
<dbReference type="GO" id="GO:0046854">
    <property type="term" value="P:phosphatidylinositol phosphate biosynthetic process"/>
    <property type="evidence" value="ECO:0007669"/>
    <property type="project" value="TreeGrafter"/>
</dbReference>
<dbReference type="EMBL" id="KC795561">
    <property type="protein sequence ID" value="AHF21789.1"/>
    <property type="molecule type" value="mRNA"/>
</dbReference>
<evidence type="ECO:0000256" key="5">
    <source>
        <dbReference type="PROSITE-ProRule" id="PRU00191"/>
    </source>
</evidence>
<evidence type="ECO:0000256" key="6">
    <source>
        <dbReference type="SAM" id="MobiDB-lite"/>
    </source>
</evidence>
<dbReference type="PANTHER" id="PTHR10155:SF16">
    <property type="entry name" value="SUPPRESSOR OF CYTOKINE SIGNALING 2"/>
    <property type="match status" value="1"/>
</dbReference>
<dbReference type="GO" id="GO:0005942">
    <property type="term" value="C:phosphatidylinositol 3-kinase complex"/>
    <property type="evidence" value="ECO:0007669"/>
    <property type="project" value="TreeGrafter"/>
</dbReference>
<reference evidence="9" key="1">
    <citation type="journal article" date="2014" name="Fish Shellfish Immunol.">
        <title>Molecular cloning and characterization of SOCS-2 from Manila clam Ruditapes philippinarum.</title>
        <authorList>
            <person name="Lee Y."/>
            <person name="Choi J.Y."/>
            <person name="Oh C."/>
            <person name="Kang D.H."/>
            <person name="Choi S.Y."/>
            <person name="Heo G.J."/>
            <person name="Lee J."/>
            <person name="De Zoysa M."/>
        </authorList>
    </citation>
    <scope>NUCLEOTIDE SEQUENCE</scope>
</reference>
<evidence type="ECO:0000256" key="3">
    <source>
        <dbReference type="ARBA" id="ARBA00022786"/>
    </source>
</evidence>
<dbReference type="SMART" id="SM00253">
    <property type="entry name" value="SOCS"/>
    <property type="match status" value="1"/>
</dbReference>
<dbReference type="GO" id="GO:0009968">
    <property type="term" value="P:negative regulation of signal transduction"/>
    <property type="evidence" value="ECO:0007669"/>
    <property type="project" value="UniProtKB-KW"/>
</dbReference>
<dbReference type="CDD" id="cd09923">
    <property type="entry name" value="SH2_SOCS_family"/>
    <property type="match status" value="1"/>
</dbReference>
<dbReference type="PANTHER" id="PTHR10155">
    <property type="entry name" value="PHOSPHATIDYLINOSITOL 3-KINASE REGULATORY SUBUNIT"/>
    <property type="match status" value="1"/>
</dbReference>
<name>W0FH77_RUDPH</name>
<dbReference type="PRINTS" id="PR00401">
    <property type="entry name" value="SH2DOMAIN"/>
</dbReference>
<evidence type="ECO:0000256" key="2">
    <source>
        <dbReference type="ARBA" id="ARBA00022700"/>
    </source>
</evidence>
<dbReference type="SMART" id="SM00252">
    <property type="entry name" value="SH2"/>
    <property type="match status" value="1"/>
</dbReference>
<dbReference type="SMART" id="SM00969">
    <property type="entry name" value="SOCS_box"/>
    <property type="match status" value="1"/>
</dbReference>
<gene>
    <name evidence="9" type="primary">SOCS</name>
</gene>
<dbReference type="GO" id="GO:0046935">
    <property type="term" value="F:1-phosphatidylinositol-3-kinase regulator activity"/>
    <property type="evidence" value="ECO:0007669"/>
    <property type="project" value="TreeGrafter"/>
</dbReference>
<keyword evidence="4 5" id="KW-0727">SH2 domain</keyword>
<dbReference type="InterPro" id="IPR001496">
    <property type="entry name" value="SOCS_box"/>
</dbReference>
<dbReference type="PROSITE" id="PS50225">
    <property type="entry name" value="SOCS"/>
    <property type="match status" value="1"/>
</dbReference>
<dbReference type="Gene3D" id="1.10.750.20">
    <property type="entry name" value="SOCS box"/>
    <property type="match status" value="1"/>
</dbReference>
<protein>
    <submittedName>
        <fullName evidence="9">Suppressor of cytokine signalling-2</fullName>
    </submittedName>
</protein>
<feature type="domain" description="SOCS box" evidence="8">
    <location>
        <begin position="176"/>
        <end position="233"/>
    </location>
</feature>
<dbReference type="GO" id="GO:0035556">
    <property type="term" value="P:intracellular signal transduction"/>
    <property type="evidence" value="ECO:0007669"/>
    <property type="project" value="InterPro"/>
</dbReference>
<dbReference type="Pfam" id="PF00017">
    <property type="entry name" value="SH2"/>
    <property type="match status" value="1"/>
</dbReference>
<evidence type="ECO:0000256" key="4">
    <source>
        <dbReference type="ARBA" id="ARBA00022999"/>
    </source>
</evidence>
<keyword evidence="2" id="KW-0734">Signal transduction inhibitor</keyword>
<sequence length="234" mass="26588">MGGPVCVEIHMACRHNVQQSDGNENADDTKTGHVRSSGRTSALHKHSDTYYCEKDLYVHIGTRYTLYFGCFYHQNIGSTEAKLILKSCPVGTFLVRDSSDSKYLYTISVKTSRGPTSIRIFYERGRFTLDADEKSKRQMPKFTSLLELIDYYIRKSQGKKSEQCRFLDKNGKKDLPIVMSKPKITSVPTLKHLTRTLINRSLPAASSSGVPSLVDDLPLPKPLRSYLKDYPYLY</sequence>
<proteinExistence type="evidence at transcript level"/>
<evidence type="ECO:0000259" key="7">
    <source>
        <dbReference type="PROSITE" id="PS50001"/>
    </source>
</evidence>
<dbReference type="InterPro" id="IPR036860">
    <property type="entry name" value="SH2_dom_sf"/>
</dbReference>